<evidence type="ECO:0000256" key="7">
    <source>
        <dbReference type="PIRNR" id="PIRNR001369"/>
    </source>
</evidence>
<evidence type="ECO:0000256" key="1">
    <source>
        <dbReference type="ARBA" id="ARBA00004751"/>
    </source>
</evidence>
<dbReference type="NCBIfam" id="NF004126">
    <property type="entry name" value="PRK05614.1"/>
    <property type="match status" value="1"/>
</dbReference>
<protein>
    <recommendedName>
        <fullName evidence="6 7">Citrate synthase</fullName>
    </recommendedName>
</protein>
<keyword evidence="3 9" id="KW-0816">Tricarboxylic acid cycle</keyword>
<dbReference type="Gene3D" id="1.10.230.10">
    <property type="entry name" value="Cytochrome P450-Terp, domain 2"/>
    <property type="match status" value="1"/>
</dbReference>
<proteinExistence type="inferred from homology"/>
<feature type="active site" evidence="8">
    <location>
        <position position="312"/>
    </location>
</feature>
<dbReference type="InterPro" id="IPR010953">
    <property type="entry name" value="Citrate_synthase_typ-I"/>
</dbReference>
<dbReference type="CDD" id="cd06114">
    <property type="entry name" value="EcCS_like"/>
    <property type="match status" value="1"/>
</dbReference>
<dbReference type="InterPro" id="IPR002020">
    <property type="entry name" value="Citrate_synthase"/>
</dbReference>
<name>A0A7X0H6Y6_9BACT</name>
<evidence type="ECO:0000313" key="12">
    <source>
        <dbReference type="Proteomes" id="UP000541810"/>
    </source>
</evidence>
<dbReference type="InterPro" id="IPR036969">
    <property type="entry name" value="Citrate_synthase_sf"/>
</dbReference>
<comment type="caution">
    <text evidence="11">The sequence shown here is derived from an EMBL/GenBank/DDBJ whole genome shotgun (WGS) entry which is preliminary data.</text>
</comment>
<dbReference type="RefSeq" id="WP_184677925.1">
    <property type="nucleotide sequence ID" value="NZ_JACHGY010000001.1"/>
</dbReference>
<evidence type="ECO:0000256" key="10">
    <source>
        <dbReference type="RuleBase" id="RU003406"/>
    </source>
</evidence>
<dbReference type="Pfam" id="PF00285">
    <property type="entry name" value="Citrate_synt"/>
    <property type="match status" value="1"/>
</dbReference>
<dbReference type="InterPro" id="IPR016142">
    <property type="entry name" value="Citrate_synth-like_lrg_a-sub"/>
</dbReference>
<evidence type="ECO:0000256" key="5">
    <source>
        <dbReference type="ARBA" id="ARBA00049288"/>
    </source>
</evidence>
<gene>
    <name evidence="11" type="ORF">HNQ40_002213</name>
</gene>
<dbReference type="GO" id="GO:0036440">
    <property type="term" value="F:citrate synthase activity"/>
    <property type="evidence" value="ECO:0007669"/>
    <property type="project" value="UniProtKB-EC"/>
</dbReference>
<dbReference type="FunFam" id="1.10.230.10:FF:000002">
    <property type="entry name" value="Citrate synthase"/>
    <property type="match status" value="1"/>
</dbReference>
<accession>A0A7X0H6Y6</accession>
<dbReference type="GO" id="GO:0006099">
    <property type="term" value="P:tricarboxylic acid cycle"/>
    <property type="evidence" value="ECO:0007669"/>
    <property type="project" value="UniProtKB-UniRule"/>
</dbReference>
<evidence type="ECO:0000256" key="2">
    <source>
        <dbReference type="ARBA" id="ARBA00010566"/>
    </source>
</evidence>
<dbReference type="InterPro" id="IPR024176">
    <property type="entry name" value="Citrate_synthase_bac-typ"/>
</dbReference>
<dbReference type="InterPro" id="IPR019810">
    <property type="entry name" value="Citrate_synthase_AS"/>
</dbReference>
<comment type="catalytic activity">
    <reaction evidence="5 9">
        <text>oxaloacetate + acetyl-CoA + H2O = citrate + CoA + H(+)</text>
        <dbReference type="Rhea" id="RHEA:16845"/>
        <dbReference type="ChEBI" id="CHEBI:15377"/>
        <dbReference type="ChEBI" id="CHEBI:15378"/>
        <dbReference type="ChEBI" id="CHEBI:16452"/>
        <dbReference type="ChEBI" id="CHEBI:16947"/>
        <dbReference type="ChEBI" id="CHEBI:57287"/>
        <dbReference type="ChEBI" id="CHEBI:57288"/>
        <dbReference type="EC" id="2.3.3.16"/>
    </reaction>
</comment>
<comment type="similarity">
    <text evidence="2 7 10">Belongs to the citrate synthase family.</text>
</comment>
<dbReference type="PANTHER" id="PTHR42871:SF1">
    <property type="entry name" value="CITRATE SYNTHASE"/>
    <property type="match status" value="1"/>
</dbReference>
<dbReference type="PROSITE" id="PS00480">
    <property type="entry name" value="CITRATE_SYNTHASE"/>
    <property type="match status" value="1"/>
</dbReference>
<dbReference type="Gene3D" id="2.20.28.60">
    <property type="match status" value="1"/>
</dbReference>
<dbReference type="GO" id="GO:0005737">
    <property type="term" value="C:cytoplasm"/>
    <property type="evidence" value="ECO:0007669"/>
    <property type="project" value="InterPro"/>
</dbReference>
<reference evidence="11 12" key="1">
    <citation type="submission" date="2020-08" db="EMBL/GenBank/DDBJ databases">
        <title>Genomic Encyclopedia of Type Strains, Phase IV (KMG-IV): sequencing the most valuable type-strain genomes for metagenomic binning, comparative biology and taxonomic classification.</title>
        <authorList>
            <person name="Goeker M."/>
        </authorList>
    </citation>
    <scope>NUCLEOTIDE SEQUENCE [LARGE SCALE GENOMIC DNA]</scope>
    <source>
        <strain evidence="11 12">DSM 103725</strain>
    </source>
</reference>
<keyword evidence="12" id="KW-1185">Reference proteome</keyword>
<dbReference type="SUPFAM" id="SSF48256">
    <property type="entry name" value="Citrate synthase"/>
    <property type="match status" value="1"/>
</dbReference>
<dbReference type="PANTHER" id="PTHR42871">
    <property type="entry name" value="CITRATE SYNTHASE"/>
    <property type="match status" value="1"/>
</dbReference>
<dbReference type="Proteomes" id="UP000541810">
    <property type="component" value="Unassembled WGS sequence"/>
</dbReference>
<dbReference type="UniPathway" id="UPA00223">
    <property type="reaction ID" value="UER00717"/>
</dbReference>
<sequence>MTTQNAAPAQTARLELPGHEPLDLPIIVGTEDEHAIDIAKLRAQTGYITLDEGYRNTGSVRSEITFIDGEAGILRYRGIPIEDVCANCSFIEAALLLIYGELPTADHVAHFRSLLTQHQMIHEGVIQAFHAFPANGHPMAILSATINAISAYQPEVMNMEDDSTFEEAAAKLISKVRTLAAGAYRTSAGLPIMYPKPTNSYCENFLHLMFSNPHDHFEMDPDVIKALSLILILHADHEQNCSTSTVRMVGSSGANLFASVSAGVAALSGPLHGGANVAVINQLNEIEKSGVDINQYLDDIKATKGKLYGFGHGVYKNYDPRARILKASADKVLDKLGVNDPLLNIARRLEEAALNDEYFTSRKLYPNVDFYSGIIMRAMGIPSDMFTVMFAIGRMPGWIANWKEVRDTKSRIYRPRQVYTGPAKHGITPMDERS</sequence>
<dbReference type="EMBL" id="JACHGY010000001">
    <property type="protein sequence ID" value="MBB6430407.1"/>
    <property type="molecule type" value="Genomic_DNA"/>
</dbReference>
<comment type="pathway">
    <text evidence="1 9">Carbohydrate metabolism; tricarboxylic acid cycle; isocitrate from oxaloacetate: step 1/2.</text>
</comment>
<dbReference type="NCBIfam" id="TIGR01798">
    <property type="entry name" value="cit_synth_I"/>
    <property type="match status" value="1"/>
</dbReference>
<dbReference type="AlphaFoldDB" id="A0A7X0H6Y6"/>
<dbReference type="PRINTS" id="PR00143">
    <property type="entry name" value="CITRTSNTHASE"/>
</dbReference>
<organism evidence="11 12">
    <name type="scientific">Algisphaera agarilytica</name>
    <dbReference type="NCBI Taxonomy" id="1385975"/>
    <lineage>
        <taxon>Bacteria</taxon>
        <taxon>Pseudomonadati</taxon>
        <taxon>Planctomycetota</taxon>
        <taxon>Phycisphaerae</taxon>
        <taxon>Phycisphaerales</taxon>
        <taxon>Phycisphaeraceae</taxon>
        <taxon>Algisphaera</taxon>
    </lineage>
</organism>
<keyword evidence="11" id="KW-0012">Acyltransferase</keyword>
<evidence type="ECO:0000256" key="8">
    <source>
        <dbReference type="PIRSR" id="PIRSR001369-1"/>
    </source>
</evidence>
<evidence type="ECO:0000256" key="9">
    <source>
        <dbReference type="RuleBase" id="RU003370"/>
    </source>
</evidence>
<evidence type="ECO:0000256" key="6">
    <source>
        <dbReference type="NCBIfam" id="TIGR01798"/>
    </source>
</evidence>
<keyword evidence="4 7" id="KW-0808">Transferase</keyword>
<evidence type="ECO:0000313" key="11">
    <source>
        <dbReference type="EMBL" id="MBB6430407.1"/>
    </source>
</evidence>
<dbReference type="InterPro" id="IPR016143">
    <property type="entry name" value="Citrate_synth-like_sm_a-sub"/>
</dbReference>
<evidence type="ECO:0000256" key="3">
    <source>
        <dbReference type="ARBA" id="ARBA00022532"/>
    </source>
</evidence>
<evidence type="ECO:0000256" key="4">
    <source>
        <dbReference type="ARBA" id="ARBA00022679"/>
    </source>
</evidence>
<feature type="active site" evidence="8">
    <location>
        <position position="369"/>
    </location>
</feature>
<dbReference type="Gene3D" id="1.10.580.10">
    <property type="entry name" value="Citrate Synthase, domain 1"/>
    <property type="match status" value="1"/>
</dbReference>
<dbReference type="PIRSF" id="PIRSF001369">
    <property type="entry name" value="Citrate_synth"/>
    <property type="match status" value="1"/>
</dbReference>